<dbReference type="RefSeq" id="WP_260407194.1">
    <property type="nucleotide sequence ID" value="NZ_JACHLL010000005.1"/>
</dbReference>
<dbReference type="AlphaFoldDB" id="A0A7X0ESI5"/>
<evidence type="ECO:0000313" key="3">
    <source>
        <dbReference type="Proteomes" id="UP000557193"/>
    </source>
</evidence>
<evidence type="ECO:0000259" key="1">
    <source>
        <dbReference type="Pfam" id="PF10547"/>
    </source>
</evidence>
<evidence type="ECO:0000313" key="2">
    <source>
        <dbReference type="EMBL" id="MBB6342587.1"/>
    </source>
</evidence>
<protein>
    <recommendedName>
        <fullName evidence="1">Antirepressor protein ant N-terminal domain-containing protein</fullName>
    </recommendedName>
</protein>
<proteinExistence type="predicted"/>
<organism evidence="2 3">
    <name type="scientific">Pseudomonas fluvialis</name>
    <dbReference type="NCBI Taxonomy" id="1793966"/>
    <lineage>
        <taxon>Bacteria</taxon>
        <taxon>Pseudomonadati</taxon>
        <taxon>Pseudomonadota</taxon>
        <taxon>Gammaproteobacteria</taxon>
        <taxon>Pseudomonadales</taxon>
        <taxon>Pseudomonadaceae</taxon>
        <taxon>Pseudomonas</taxon>
    </lineage>
</organism>
<accession>A0A7X0ESI5</accession>
<dbReference type="InterPro" id="IPR018875">
    <property type="entry name" value="Antirepressor_Ant_N"/>
</dbReference>
<comment type="caution">
    <text evidence="2">The sequence shown here is derived from an EMBL/GenBank/DDBJ whole genome shotgun (WGS) entry which is preliminary data.</text>
</comment>
<dbReference type="EMBL" id="JACHLL010000005">
    <property type="protein sequence ID" value="MBB6342587.1"/>
    <property type="molecule type" value="Genomic_DNA"/>
</dbReference>
<dbReference type="Proteomes" id="UP000557193">
    <property type="component" value="Unassembled WGS sequence"/>
</dbReference>
<dbReference type="Pfam" id="PF10547">
    <property type="entry name" value="P22_AR_N"/>
    <property type="match status" value="1"/>
</dbReference>
<feature type="domain" description="Antirepressor protein ant N-terminal" evidence="1">
    <location>
        <begin position="6"/>
        <end position="101"/>
    </location>
</feature>
<keyword evidence="3" id="KW-1185">Reference proteome</keyword>
<gene>
    <name evidence="2" type="ORF">HNP49_002769</name>
</gene>
<dbReference type="PRINTS" id="PR01994">
    <property type="entry name" value="ANTIREPRESSR"/>
</dbReference>
<reference evidence="2 3" key="1">
    <citation type="submission" date="2020-08" db="EMBL/GenBank/DDBJ databases">
        <title>Functional genomics of gut bacteria from endangered species of beetles.</title>
        <authorList>
            <person name="Carlos-Shanley C."/>
        </authorList>
    </citation>
    <scope>NUCLEOTIDE SEQUENCE [LARGE SCALE GENOMIC DNA]</scope>
    <source>
        <strain evidence="2 3">S00202</strain>
    </source>
</reference>
<name>A0A7X0ESI5_9PSED</name>
<sequence length="243" mass="27828">MRTSKIKVQAMTIPVLTSSNGERYWPMRPLCEAIELNWHSQAAKLHPPRYTPREHDVCLPGQQPMKQVLCLSQAEFEFWLKGLNSRKVNRTARLRVDQLRAHFFGDASAEKKHPEGLAAAAPKVLSRILNWRLQQTEPSERPELSKQITSQFREKNGFEICDAREHQLRAAVASLSTIIYQHDRAKTPSHTPVSQRVDTIIKSIIDARPQRIHLLESDFAALLCGIELEEQYHRSAQHETPSS</sequence>